<evidence type="ECO:0000313" key="1">
    <source>
        <dbReference type="EMBL" id="KAI9913657.1"/>
    </source>
</evidence>
<accession>A0ACC0W4K2</accession>
<protein>
    <submittedName>
        <fullName evidence="1">Uncharacterized protein</fullName>
    </submittedName>
</protein>
<dbReference type="EMBL" id="CM047583">
    <property type="protein sequence ID" value="KAI9913657.1"/>
    <property type="molecule type" value="Genomic_DNA"/>
</dbReference>
<reference evidence="1 2" key="1">
    <citation type="journal article" date="2022" name="bioRxiv">
        <title>The genome of the oomycete Peronosclerospora sorghi, a cosmopolitan pathogen of maize and sorghum, is inflated with dispersed pseudogenes.</title>
        <authorList>
            <person name="Fletcher K."/>
            <person name="Martin F."/>
            <person name="Isakeit T."/>
            <person name="Cavanaugh K."/>
            <person name="Magill C."/>
            <person name="Michelmore R."/>
        </authorList>
    </citation>
    <scope>NUCLEOTIDE SEQUENCE [LARGE SCALE GENOMIC DNA]</scope>
    <source>
        <strain evidence="1">P6</strain>
    </source>
</reference>
<keyword evidence="2" id="KW-1185">Reference proteome</keyword>
<dbReference type="Proteomes" id="UP001163321">
    <property type="component" value="Chromosome 4"/>
</dbReference>
<comment type="caution">
    <text evidence="1">The sequence shown here is derived from an EMBL/GenBank/DDBJ whole genome shotgun (WGS) entry which is preliminary data.</text>
</comment>
<sequence length="1106" mass="123256">MGSSQELRHALAKYALPSTHELPYLRAADPSASYRASSFRAQVDDLLQVIGRQPSPSATSRLAHVLHQVNDLLQSLPEQLVTQDALQLPALVLTHPVRRRALVLPFQRPSRVDVVGSYMVQSLAYNRHETSAYGPLTIDVAVEMPSRCFVPKDVRDFRYLDKRLLYLGVLVSEFEKSHDLVHAVALEAWRGDAAKAVATLTIEPSLVQWTEGGRPAPVVRIRLVPVLPSDVFPLSKLVPVRCNLKQEDANGTLGDGTPRPTPHYNNTILEDLYVRDHTQALHRVRKEAPHFAHACILAKVWLTQRELALAPDALNGFLISMLLLYLYETHRITVATPADQMLKILLHFLAQHPLEADPLVFPPVDGGVRVTPHGLATFQRAFDLVVLDASGRLNLFGRVSRSAWLEVQACAKACVHLLAKCTLETFQTLLLEKHSFWSRFDCYYWVPAPIPVSQAQEHTYTLEETRAITEMGLDHFWRRKLESILTTALTDRVQLVRARTHAHGEWSLHEDGPRARKVALGLTIDLANASRTVDKGPSADDPDASAAFRRFWRGKAELRRFQDGSILEAVVWDGGGPSVLDTIVKYIVPAHCPAIAASAITTSTSVVSRVHEATTSSFDDATKLWPRFHALAKHLRALDALPLKVSDVVPVHAAFRNTSNFPVPPHPLAYSKRETIDAPPVSHVSTVLEPLEVHVTFERSSAWPNDRTALLHAKTAFYVHLGHQLETQAHLRCDVATDGVDVFLSGYVFRLLIVSEKDKRILTGRTHDVALMHTPEYRSIKCTTTYRAAHARRVHALQTRHAAYGPTVRLVQHWLADKVLGNVLRLEALELVVAKVFLSPIATPHTVFAAFGRVLKQLASTPWHLGPLMIDFDASMDDTQRREITKRFEASTSCPATHPAMFLAAAYEDVACLSSWTREKPDKVVLARLVALAQQSYDALVAWVAAGARPRGWTRAFESSTREFDLTLHLCPDKLPLKWTIGPRDKTHAYVAPVYKNTIESTRVPLLIGFDPVHDLLVALERAFGHVAYFFVQGLPPSAIFVTWKPHAFVPTKFRALTASYQVALRVDATRCVSVPNIFEILSDMQRMGKGIIERIESSGTLGGTQ</sequence>
<proteinExistence type="predicted"/>
<name>A0ACC0W4K2_9STRA</name>
<gene>
    <name evidence="1" type="ORF">PsorP6_006546</name>
</gene>
<organism evidence="1 2">
    <name type="scientific">Peronosclerospora sorghi</name>
    <dbReference type="NCBI Taxonomy" id="230839"/>
    <lineage>
        <taxon>Eukaryota</taxon>
        <taxon>Sar</taxon>
        <taxon>Stramenopiles</taxon>
        <taxon>Oomycota</taxon>
        <taxon>Peronosporomycetes</taxon>
        <taxon>Peronosporales</taxon>
        <taxon>Peronosporaceae</taxon>
        <taxon>Peronosclerospora</taxon>
    </lineage>
</organism>
<evidence type="ECO:0000313" key="2">
    <source>
        <dbReference type="Proteomes" id="UP001163321"/>
    </source>
</evidence>